<dbReference type="GO" id="GO:0016491">
    <property type="term" value="F:oxidoreductase activity"/>
    <property type="evidence" value="ECO:0007669"/>
    <property type="project" value="InterPro"/>
</dbReference>
<keyword evidence="2" id="KW-1185">Reference proteome</keyword>
<dbReference type="Gene3D" id="1.10.620.20">
    <property type="entry name" value="Ribonucleotide Reductase, subunit A"/>
    <property type="match status" value="1"/>
</dbReference>
<dbReference type="EMBL" id="AP018227">
    <property type="protein sequence ID" value="BAY81065.1"/>
    <property type="molecule type" value="Genomic_DNA"/>
</dbReference>
<dbReference type="InterPro" id="IPR012348">
    <property type="entry name" value="RNR-like"/>
</dbReference>
<dbReference type="CDD" id="cd00657">
    <property type="entry name" value="Ferritin_like"/>
    <property type="match status" value="1"/>
</dbReference>
<organism evidence="1 2">
    <name type="scientific">Calothrix parasitica NIES-267</name>
    <dbReference type="NCBI Taxonomy" id="1973488"/>
    <lineage>
        <taxon>Bacteria</taxon>
        <taxon>Bacillati</taxon>
        <taxon>Cyanobacteriota</taxon>
        <taxon>Cyanophyceae</taxon>
        <taxon>Nostocales</taxon>
        <taxon>Calotrichaceae</taxon>
        <taxon>Calothrix</taxon>
    </lineage>
</organism>
<evidence type="ECO:0000313" key="2">
    <source>
        <dbReference type="Proteomes" id="UP000218418"/>
    </source>
</evidence>
<evidence type="ECO:0008006" key="3">
    <source>
        <dbReference type="Google" id="ProtNLM"/>
    </source>
</evidence>
<dbReference type="InterPro" id="IPR009078">
    <property type="entry name" value="Ferritin-like_SF"/>
</dbReference>
<accession>A0A1Z4LIK2</accession>
<dbReference type="OrthoDB" id="528268at2"/>
<sequence>MNQDYNIAGLDLPNIEKADKINRILSSALEKTGIDSIQGDIPMLPFWDAKYFNLNKVKIFQDSTPVEQSSILQLCSQGILEEAYFIEKAGVGYMAKMILLAETIEERMLYGLFAADEVTHLSQISSFLSNHEINNNPFLDLLEKVVKNDDKTVLLFVLQVVLEGWGLTHYRSIAKDCQNYQLSAIFKGFLQDESRHHATGVTLFEKVSLTKSNHKVIVEILAMFLQMVQLGPQSVVAAVERVKGHLSKQEKINIFQQLETEIHSGSRLKLLHSLINLPNTENILENLQMKGSFQALKPSQCVF</sequence>
<gene>
    <name evidence="1" type="ORF">NIES267_05300</name>
</gene>
<dbReference type="SUPFAM" id="SSF47240">
    <property type="entry name" value="Ferritin-like"/>
    <property type="match status" value="1"/>
</dbReference>
<proteinExistence type="predicted"/>
<dbReference type="Pfam" id="PF13668">
    <property type="entry name" value="Ferritin_2"/>
    <property type="match status" value="1"/>
</dbReference>
<evidence type="ECO:0000313" key="1">
    <source>
        <dbReference type="EMBL" id="BAY81065.1"/>
    </source>
</evidence>
<reference evidence="1 2" key="1">
    <citation type="submission" date="2017-06" db="EMBL/GenBank/DDBJ databases">
        <title>Genome sequencing of cyanobaciteial culture collection at National Institute for Environmental Studies (NIES).</title>
        <authorList>
            <person name="Hirose Y."/>
            <person name="Shimura Y."/>
            <person name="Fujisawa T."/>
            <person name="Nakamura Y."/>
            <person name="Kawachi M."/>
        </authorList>
    </citation>
    <scope>NUCLEOTIDE SEQUENCE [LARGE SCALE GENOMIC DNA]</scope>
    <source>
        <strain evidence="1 2">NIES-267</strain>
    </source>
</reference>
<dbReference type="AlphaFoldDB" id="A0A1Z4LIK2"/>
<dbReference type="Proteomes" id="UP000218418">
    <property type="component" value="Chromosome"/>
</dbReference>
<name>A0A1Z4LIK2_9CYAN</name>
<protein>
    <recommendedName>
        <fullName evidence="3">Ferritin-like domain-containing protein</fullName>
    </recommendedName>
</protein>